<sequence length="203" mass="22677">MSNAIFNARDKSRTSGGKTFNMVRKHTSPPRKSDGFDKGVDSSRNWAWLTIEIMESVAFRSLSGNATKAFFRVVIEHTMHSGLKNGKLVVTHGQFSDYGVTGEYVADAIDELEYKGLIKIDRGRAGIGTPHANVFRITYLGDFEGAAPTGEWRRCSPERCKQWSEVDRKKAATIRGKVGRKKKTPLRDSEILPLRNSEILKAS</sequence>
<protein>
    <recommendedName>
        <fullName evidence="4">Replication protein</fullName>
    </recommendedName>
</protein>
<gene>
    <name evidence="2" type="ORF">ACFPP9_14890</name>
</gene>
<evidence type="ECO:0000313" key="2">
    <source>
        <dbReference type="EMBL" id="MFC5517069.1"/>
    </source>
</evidence>
<proteinExistence type="predicted"/>
<evidence type="ECO:0000256" key="1">
    <source>
        <dbReference type="SAM" id="MobiDB-lite"/>
    </source>
</evidence>
<evidence type="ECO:0008006" key="4">
    <source>
        <dbReference type="Google" id="ProtNLM"/>
    </source>
</evidence>
<accession>A0ABW0PYE0</accession>
<reference evidence="3" key="1">
    <citation type="journal article" date="2019" name="Int. J. Syst. Evol. Microbiol.">
        <title>The Global Catalogue of Microorganisms (GCM) 10K type strain sequencing project: providing services to taxonomists for standard genome sequencing and annotation.</title>
        <authorList>
            <consortium name="The Broad Institute Genomics Platform"/>
            <consortium name="The Broad Institute Genome Sequencing Center for Infectious Disease"/>
            <person name="Wu L."/>
            <person name="Ma J."/>
        </authorList>
    </citation>
    <scope>NUCLEOTIDE SEQUENCE [LARGE SCALE GENOMIC DNA]</scope>
    <source>
        <strain evidence="3">KACC 12633</strain>
    </source>
</reference>
<name>A0ABW0PYE0_9HYPH</name>
<evidence type="ECO:0000313" key="3">
    <source>
        <dbReference type="Proteomes" id="UP001596150"/>
    </source>
</evidence>
<organism evidence="2 3">
    <name type="scientific">Kaistia terrae</name>
    <dbReference type="NCBI Taxonomy" id="537017"/>
    <lineage>
        <taxon>Bacteria</taxon>
        <taxon>Pseudomonadati</taxon>
        <taxon>Pseudomonadota</taxon>
        <taxon>Alphaproteobacteria</taxon>
        <taxon>Hyphomicrobiales</taxon>
        <taxon>Kaistiaceae</taxon>
        <taxon>Kaistia</taxon>
    </lineage>
</organism>
<dbReference type="RefSeq" id="WP_266345339.1">
    <property type="nucleotide sequence ID" value="NZ_JAPKNH010000008.1"/>
</dbReference>
<comment type="caution">
    <text evidence="2">The sequence shown here is derived from an EMBL/GenBank/DDBJ whole genome shotgun (WGS) entry which is preliminary data.</text>
</comment>
<dbReference type="EMBL" id="JBHSML010000004">
    <property type="protein sequence ID" value="MFC5517069.1"/>
    <property type="molecule type" value="Genomic_DNA"/>
</dbReference>
<dbReference type="Proteomes" id="UP001596150">
    <property type="component" value="Unassembled WGS sequence"/>
</dbReference>
<feature type="region of interest" description="Disordered" evidence="1">
    <location>
        <begin position="1"/>
        <end position="39"/>
    </location>
</feature>
<keyword evidence="3" id="KW-1185">Reference proteome</keyword>